<gene>
    <name evidence="2" type="ORF">RA086_11900</name>
</gene>
<protein>
    <recommendedName>
        <fullName evidence="4">MORN repeat protein</fullName>
    </recommendedName>
</protein>
<dbReference type="PANTHER" id="PTHR43215">
    <property type="entry name" value="RADIAL SPOKE HEAD 1 HOMOLOG"/>
    <property type="match status" value="1"/>
</dbReference>
<dbReference type="EMBL" id="JAVCWF010000001">
    <property type="protein sequence ID" value="MDQ7938312.1"/>
    <property type="molecule type" value="Genomic_DNA"/>
</dbReference>
<evidence type="ECO:0000256" key="1">
    <source>
        <dbReference type="ARBA" id="ARBA00022737"/>
    </source>
</evidence>
<evidence type="ECO:0000313" key="2">
    <source>
        <dbReference type="EMBL" id="MDQ7938312.1"/>
    </source>
</evidence>
<comment type="caution">
    <text evidence="2">The sequence shown here is derived from an EMBL/GenBank/DDBJ whole genome shotgun (WGS) entry which is preliminary data.</text>
</comment>
<dbReference type="InterPro" id="IPR003409">
    <property type="entry name" value="MORN"/>
</dbReference>
<sequence length="124" mass="14008">MKKRWLFEGLVVLTLIGLANFSLSTSKQQQAHYTLDHQRIIYDGGMLKNKFNGQGKLKLANQDYYVGHFKNGQFSGHGNFKSHKNWQYQGNFTAGVPDGKGVLTTANKKTYRGLFNKGELVHAD</sequence>
<dbReference type="PANTHER" id="PTHR43215:SF14">
    <property type="entry name" value="RADIAL SPOKE HEAD 1 HOMOLOG"/>
    <property type="match status" value="1"/>
</dbReference>
<dbReference type="Proteomes" id="UP001227831">
    <property type="component" value="Unassembled WGS sequence"/>
</dbReference>
<organism evidence="2 3">
    <name type="scientific">Lactiplantibacillus brownii</name>
    <dbReference type="NCBI Taxonomy" id="3069269"/>
    <lineage>
        <taxon>Bacteria</taxon>
        <taxon>Bacillati</taxon>
        <taxon>Bacillota</taxon>
        <taxon>Bacilli</taxon>
        <taxon>Lactobacillales</taxon>
        <taxon>Lactobacillaceae</taxon>
        <taxon>Lactiplantibacillus</taxon>
    </lineage>
</organism>
<dbReference type="Pfam" id="PF02493">
    <property type="entry name" value="MORN"/>
    <property type="match status" value="3"/>
</dbReference>
<dbReference type="RefSeq" id="WP_308704003.1">
    <property type="nucleotide sequence ID" value="NZ_AP027463.1"/>
</dbReference>
<accession>A0ABU1ABG7</accession>
<evidence type="ECO:0000313" key="3">
    <source>
        <dbReference type="Proteomes" id="UP001227831"/>
    </source>
</evidence>
<keyword evidence="3" id="KW-1185">Reference proteome</keyword>
<name>A0ABU1ABG7_9LACO</name>
<proteinExistence type="predicted"/>
<evidence type="ECO:0008006" key="4">
    <source>
        <dbReference type="Google" id="ProtNLM"/>
    </source>
</evidence>
<reference evidence="2 3" key="1">
    <citation type="journal article" date="2023" name="Int. J. Syst. Evol. Microbiol.">
        <title>Lactiplantibacillus brownii sp. nov., a novel psychrotolerant species isolated from sauerkraut.</title>
        <authorList>
            <person name="Heng Y.C."/>
            <person name="Silvaraju S."/>
            <person name="Lee J.K.Y."/>
            <person name="Kittelmann S."/>
        </authorList>
    </citation>
    <scope>NUCLEOTIDE SEQUENCE [LARGE SCALE GENOMIC DNA]</scope>
    <source>
        <strain evidence="2 3">WILCCON 0030</strain>
    </source>
</reference>
<dbReference type="SUPFAM" id="SSF82185">
    <property type="entry name" value="Histone H3 K4-specific methyltransferase SET7/9 N-terminal domain"/>
    <property type="match status" value="1"/>
</dbReference>
<dbReference type="Gene3D" id="2.20.110.10">
    <property type="entry name" value="Histone H3 K4-specific methyltransferase SET7/9 N-terminal domain"/>
    <property type="match status" value="1"/>
</dbReference>
<dbReference type="SMART" id="SM00698">
    <property type="entry name" value="MORN"/>
    <property type="match status" value="3"/>
</dbReference>
<keyword evidence="1" id="KW-0677">Repeat</keyword>